<dbReference type="Pfam" id="PF08719">
    <property type="entry name" value="NADAR"/>
    <property type="match status" value="1"/>
</dbReference>
<reference evidence="2" key="1">
    <citation type="submission" date="2015-08" db="UniProtKB">
        <authorList>
            <consortium name="WormBaseParasite"/>
        </authorList>
    </citation>
    <scope>IDENTIFICATION</scope>
</reference>
<dbReference type="CDD" id="cd15457">
    <property type="entry name" value="NADAR"/>
    <property type="match status" value="1"/>
</dbReference>
<dbReference type="InterPro" id="IPR012816">
    <property type="entry name" value="NADAR"/>
</dbReference>
<dbReference type="AlphaFoldDB" id="A0A0K0DY92"/>
<dbReference type="Gene3D" id="1.10.357.40">
    <property type="entry name" value="YbiA-like"/>
    <property type="match status" value="1"/>
</dbReference>
<proteinExistence type="predicted"/>
<dbReference type="InterPro" id="IPR037238">
    <property type="entry name" value="YbiA-like_sf"/>
</dbReference>
<dbReference type="WBParaSite" id="SSTP_0000220600.1">
    <property type="protein sequence ID" value="SSTP_0000220600.1"/>
    <property type="gene ID" value="SSTP_0000220600"/>
</dbReference>
<feature type="domain" description="NADAR" evidence="1">
    <location>
        <begin position="156"/>
        <end position="324"/>
    </location>
</feature>
<organism evidence="2">
    <name type="scientific">Strongyloides stercoralis</name>
    <name type="common">Threadworm</name>
    <dbReference type="NCBI Taxonomy" id="6248"/>
    <lineage>
        <taxon>Eukaryota</taxon>
        <taxon>Metazoa</taxon>
        <taxon>Ecdysozoa</taxon>
        <taxon>Nematoda</taxon>
        <taxon>Chromadorea</taxon>
        <taxon>Rhabditida</taxon>
        <taxon>Tylenchina</taxon>
        <taxon>Panagrolaimomorpha</taxon>
        <taxon>Strongyloidoidea</taxon>
        <taxon>Strongyloididae</taxon>
        <taxon>Strongyloides</taxon>
    </lineage>
</organism>
<accession>A0A0K0DY92</accession>
<name>A0A0K0DY92_STRER</name>
<evidence type="ECO:0000259" key="1">
    <source>
        <dbReference type="Pfam" id="PF08719"/>
    </source>
</evidence>
<dbReference type="SUPFAM" id="SSF143990">
    <property type="entry name" value="YbiA-like"/>
    <property type="match status" value="1"/>
</dbReference>
<sequence length="331" mass="39321">MDKKFNKQKIAFTVLIIDKRKLMKLCSLLNSMPFYKFMDENSIQNKSFNENNRLIEDVKTITTENDNEIFNNNICGNNFQNFKLNQLENFHSIYKFLENKKSPEYFNTFNSPFKINNKSDCNFLINSLLKNPPSLVVKYDIIPDKIIIIHDSSNIYSNTYQKMFVYNGIKYTSVYQIYQHYKLKELCNKEMEEAFFTHKSIKLYSEYVQKCLKLCQKTKKDVYKWRQIKGLQITTQATVEKFRQNKDLLNKMKNDRDKLILNAYKEDTFDGCGSIEILYQWLNKNRFKSINVPVYEEPICLENYPTIGRGKNIQGLIVMLARSILNENGFF</sequence>
<protein>
    <submittedName>
        <fullName evidence="2">DUF1768 domain-containing protein</fullName>
    </submittedName>
</protein>
<evidence type="ECO:0000313" key="2">
    <source>
        <dbReference type="WBParaSite" id="SSTP_0000220600.1"/>
    </source>
</evidence>